<dbReference type="InterPro" id="IPR001173">
    <property type="entry name" value="Glyco_trans_2-like"/>
</dbReference>
<evidence type="ECO:0000259" key="1">
    <source>
        <dbReference type="Pfam" id="PF00535"/>
    </source>
</evidence>
<accession>A0ABW6BT01</accession>
<dbReference type="EC" id="2.4.-.-" evidence="2"/>
<proteinExistence type="predicted"/>
<dbReference type="PANTHER" id="PTHR43685:SF2">
    <property type="entry name" value="GLYCOSYLTRANSFERASE 2-LIKE DOMAIN-CONTAINING PROTEIN"/>
    <property type="match status" value="1"/>
</dbReference>
<reference evidence="3" key="1">
    <citation type="journal article" date="2019" name="Int. J. Syst. Evol. Microbiol.">
        <title>The Global Catalogue of Microorganisms (GCM) 10K type strain sequencing project: providing services to taxonomists for standard genome sequencing and annotation.</title>
        <authorList>
            <consortium name="The Broad Institute Genomics Platform"/>
            <consortium name="The Broad Institute Genome Sequencing Center for Infectious Disease"/>
            <person name="Wu L."/>
            <person name="Ma J."/>
        </authorList>
    </citation>
    <scope>NUCLEOTIDE SEQUENCE [LARGE SCALE GENOMIC DNA]</scope>
    <source>
        <strain evidence="3">KCTC 23984</strain>
    </source>
</reference>
<dbReference type="Gene3D" id="3.90.550.10">
    <property type="entry name" value="Spore Coat Polysaccharide Biosynthesis Protein SpsA, Chain A"/>
    <property type="match status" value="1"/>
</dbReference>
<dbReference type="CDD" id="cd00761">
    <property type="entry name" value="Glyco_tranf_GTA_type"/>
    <property type="match status" value="1"/>
</dbReference>
<protein>
    <submittedName>
        <fullName evidence="2">Glycosyltransferase family 2 protein</fullName>
        <ecNumber evidence="2">2.4.-.-</ecNumber>
    </submittedName>
</protein>
<sequence>MQPHVPYHIVHIYLDQQEALPVPLSEQAPNYQVFWWKTVALGHLFLGPGEKFTEQEYTQKLIEAIRPAVEKYTANAGVGQWEQLLVHHRFQEWQHLIGSALLEWTAATVPAKVPVSVVICTRDRAGFLEQCLTQLRQLTCLPEEVIVVDNAPIDDSTEKVARNFAGVTYIREPRPGLDIARNTGVTKATMPIVAYTDDDVVVHPLWVYRVWESFQDEAVAAMTGLVIAAKLDTEAQLIFEKHWSFNRGYTDKVYDTTFFNRTLSKGPPVWEIGAGANMAFKKDVLEKVGLFDELLDVGAAGCNGDSEMWYRILEAGHTIHYNPRAVVHHEHRREMEGLKKQIFYYMRGFTAAALLQQRIRQEAGYKRHLFRVLPPYYLKLIKRGFPNYQFQYRTLWPEIKGIVSGLAFYIRNRKQASK</sequence>
<dbReference type="Pfam" id="PF00535">
    <property type="entry name" value="Glycos_transf_2"/>
    <property type="match status" value="1"/>
</dbReference>
<dbReference type="InterPro" id="IPR029044">
    <property type="entry name" value="Nucleotide-diphossugar_trans"/>
</dbReference>
<dbReference type="SUPFAM" id="SSF53448">
    <property type="entry name" value="Nucleotide-diphospho-sugar transferases"/>
    <property type="match status" value="1"/>
</dbReference>
<gene>
    <name evidence="2" type="ORF">ACFS7Z_11070</name>
</gene>
<dbReference type="Proteomes" id="UP001597641">
    <property type="component" value="Unassembled WGS sequence"/>
</dbReference>
<dbReference type="RefSeq" id="WP_377484428.1">
    <property type="nucleotide sequence ID" value="NZ_JBHUOX010000007.1"/>
</dbReference>
<dbReference type="PANTHER" id="PTHR43685">
    <property type="entry name" value="GLYCOSYLTRANSFERASE"/>
    <property type="match status" value="1"/>
</dbReference>
<keyword evidence="2" id="KW-0328">Glycosyltransferase</keyword>
<keyword evidence="3" id="KW-1185">Reference proteome</keyword>
<organism evidence="2 3">
    <name type="scientific">Pontibacter toksunensis</name>
    <dbReference type="NCBI Taxonomy" id="1332631"/>
    <lineage>
        <taxon>Bacteria</taxon>
        <taxon>Pseudomonadati</taxon>
        <taxon>Bacteroidota</taxon>
        <taxon>Cytophagia</taxon>
        <taxon>Cytophagales</taxon>
        <taxon>Hymenobacteraceae</taxon>
        <taxon>Pontibacter</taxon>
    </lineage>
</organism>
<dbReference type="GO" id="GO:0016757">
    <property type="term" value="F:glycosyltransferase activity"/>
    <property type="evidence" value="ECO:0007669"/>
    <property type="project" value="UniProtKB-KW"/>
</dbReference>
<feature type="domain" description="Glycosyltransferase 2-like" evidence="1">
    <location>
        <begin position="116"/>
        <end position="288"/>
    </location>
</feature>
<evidence type="ECO:0000313" key="3">
    <source>
        <dbReference type="Proteomes" id="UP001597641"/>
    </source>
</evidence>
<name>A0ABW6BT01_9BACT</name>
<keyword evidence="2" id="KW-0808">Transferase</keyword>
<evidence type="ECO:0000313" key="2">
    <source>
        <dbReference type="EMBL" id="MFD3000905.1"/>
    </source>
</evidence>
<comment type="caution">
    <text evidence="2">The sequence shown here is derived from an EMBL/GenBank/DDBJ whole genome shotgun (WGS) entry which is preliminary data.</text>
</comment>
<dbReference type="EMBL" id="JBHUOX010000007">
    <property type="protein sequence ID" value="MFD3000905.1"/>
    <property type="molecule type" value="Genomic_DNA"/>
</dbReference>
<dbReference type="InterPro" id="IPR050834">
    <property type="entry name" value="Glycosyltransf_2"/>
</dbReference>